<dbReference type="RefSeq" id="WP_080614138.1">
    <property type="nucleotide sequence ID" value="NZ_CP020452.2"/>
</dbReference>
<dbReference type="PANTHER" id="PTHR30411">
    <property type="entry name" value="CYTOPLASMIC PROTEIN"/>
    <property type="match status" value="1"/>
</dbReference>
<keyword evidence="2 4" id="KW-0648">Protein biosynthesis</keyword>
<sequence>MSKNTDYPVTPAVRFLRTHQIDFEPYIYVYEEHGGTGQFAELFGVDEHQVVKTIVLQNEAKKGLVVVMHGDKQISTRNLARDLGMKHIEPADPKQANKWTGYLVGGTTPFGMKTRLPVYVEKSIWDLEKVYINGGKRGFIIGVSPQALRALNPQDVQVAVQRDAKRF</sequence>
<evidence type="ECO:0000256" key="2">
    <source>
        <dbReference type="ARBA" id="ARBA00022917"/>
    </source>
</evidence>
<evidence type="ECO:0000313" key="6">
    <source>
        <dbReference type="EMBL" id="ARC51437.1"/>
    </source>
</evidence>
<dbReference type="AlphaFoldDB" id="A0AAW6ZDP7"/>
<accession>A0AAW6ZDP7</accession>
<evidence type="ECO:0000256" key="1">
    <source>
        <dbReference type="ARBA" id="ARBA00009798"/>
    </source>
</evidence>
<keyword evidence="3 4" id="KW-0456">Lyase</keyword>
<dbReference type="PIRSF" id="PIRSF006181">
    <property type="entry name" value="EbsC_YbaK"/>
    <property type="match status" value="1"/>
</dbReference>
<reference evidence="8" key="1">
    <citation type="submission" date="2017-03" db="EMBL/GenBank/DDBJ databases">
        <title>FDA dAtabase for Regulatory Grade micrObial Sequences (FDA-ARGOS): Supporting development and validation of Infectious Disease Dx tests.</title>
        <authorList>
            <person name="Campos J."/>
            <person name="Goldberg B."/>
            <person name="Tallon L."/>
            <person name="Sadzewicz L."/>
            <person name="Sengamalay N."/>
            <person name="Ott S."/>
            <person name="Godinez A."/>
            <person name="Nagaraj S."/>
            <person name="Vyas G."/>
            <person name="Aluvathingal J."/>
            <person name="Nadendla S."/>
            <person name="Geyer C."/>
            <person name="Nandy P."/>
            <person name="Hobson J."/>
            <person name="Sichtig H."/>
        </authorList>
    </citation>
    <scope>NUCLEOTIDE SEQUENCE [LARGE SCALE GENOMIC DNA]</scope>
    <source>
        <strain evidence="8">FDAARGOS_260</strain>
    </source>
</reference>
<feature type="domain" description="YbaK/aminoacyl-tRNA synthetase-associated" evidence="5">
    <location>
        <begin position="38"/>
        <end position="150"/>
    </location>
</feature>
<dbReference type="GO" id="GO:0002161">
    <property type="term" value="F:aminoacyl-tRNA deacylase activity"/>
    <property type="evidence" value="ECO:0007669"/>
    <property type="project" value="InterPro"/>
</dbReference>
<dbReference type="SUPFAM" id="SSF55826">
    <property type="entry name" value="YbaK/ProRS associated domain"/>
    <property type="match status" value="1"/>
</dbReference>
<protein>
    <recommendedName>
        <fullName evidence="4">Cys-tRNA(Pro)/Cys-tRNA(Cys) deacylase</fullName>
        <ecNumber evidence="4">4.2.-.-</ecNumber>
    </recommendedName>
</protein>
<evidence type="ECO:0000256" key="4">
    <source>
        <dbReference type="PIRNR" id="PIRNR006181"/>
    </source>
</evidence>
<keyword evidence="8" id="KW-1185">Reference proteome</keyword>
<dbReference type="CDD" id="cd00002">
    <property type="entry name" value="YbaK_deacylase"/>
    <property type="match status" value="1"/>
</dbReference>
<reference evidence="6" key="2">
    <citation type="submission" date="2017-12" db="EMBL/GenBank/DDBJ databases">
        <title>FDA dAtabase for Regulatory Grade micrObial Sequences (FDA-ARGOS): Supporting development and validation of Infectious Disease Dx tests.</title>
        <authorList>
            <person name="Campos J."/>
            <person name="Goldberg B."/>
            <person name="Tallon L."/>
            <person name="Sadzewicz L."/>
            <person name="Sengamalay N."/>
            <person name="Ott S."/>
            <person name="Godinez A."/>
            <person name="Nagaraj S."/>
            <person name="Vyas G."/>
            <person name="Aluvathingal J."/>
            <person name="Nadendla S."/>
            <person name="Geyer C."/>
            <person name="Nandy P."/>
            <person name="Hobson J."/>
            <person name="Sichtig H."/>
        </authorList>
    </citation>
    <scope>NUCLEOTIDE SEQUENCE</scope>
    <source>
        <strain evidence="6">FDAARGOS_260</strain>
    </source>
</reference>
<evidence type="ECO:0000313" key="7">
    <source>
        <dbReference type="EMBL" id="MDK8361093.1"/>
    </source>
</evidence>
<organism evidence="7 9">
    <name type="scientific">Neisseria mucosa</name>
    <dbReference type="NCBI Taxonomy" id="488"/>
    <lineage>
        <taxon>Bacteria</taxon>
        <taxon>Pseudomonadati</taxon>
        <taxon>Pseudomonadota</taxon>
        <taxon>Betaproteobacteria</taxon>
        <taxon>Neisseriales</taxon>
        <taxon>Neisseriaceae</taxon>
        <taxon>Neisseria</taxon>
    </lineage>
</organism>
<dbReference type="Pfam" id="PF04073">
    <property type="entry name" value="tRNA_edit"/>
    <property type="match status" value="1"/>
</dbReference>
<dbReference type="InterPro" id="IPR004369">
    <property type="entry name" value="Prolyl-tRNA_editing_YbaK/EbsC"/>
</dbReference>
<dbReference type="InterPro" id="IPR007214">
    <property type="entry name" value="YbaK/aa-tRNA-synth-assoc-dom"/>
</dbReference>
<evidence type="ECO:0000313" key="9">
    <source>
        <dbReference type="Proteomes" id="UP001240589"/>
    </source>
</evidence>
<dbReference type="Proteomes" id="UP000191272">
    <property type="component" value="Chromosome"/>
</dbReference>
<evidence type="ECO:0000256" key="3">
    <source>
        <dbReference type="ARBA" id="ARBA00023239"/>
    </source>
</evidence>
<dbReference type="EC" id="4.2.-.-" evidence="4"/>
<dbReference type="Proteomes" id="UP001240589">
    <property type="component" value="Unassembled WGS sequence"/>
</dbReference>
<dbReference type="EMBL" id="CP020452">
    <property type="protein sequence ID" value="ARC51437.1"/>
    <property type="molecule type" value="Genomic_DNA"/>
</dbReference>
<evidence type="ECO:0000313" key="8">
    <source>
        <dbReference type="Proteomes" id="UP000191272"/>
    </source>
</evidence>
<proteinExistence type="inferred from homology"/>
<dbReference type="PANTHER" id="PTHR30411:SF0">
    <property type="entry name" value="CYS-TRNA(PRO)_CYS-TRNA(CYS) DEACYLASE YBAK"/>
    <property type="match status" value="1"/>
</dbReference>
<dbReference type="InterPro" id="IPR036754">
    <property type="entry name" value="YbaK/aa-tRNA-synt-asso_dom_sf"/>
</dbReference>
<reference evidence="7" key="3">
    <citation type="submission" date="2023-05" db="EMBL/GenBank/DDBJ databases">
        <title>Genomic Catalog of Human Bladder Bacteria.</title>
        <authorList>
            <person name="Du J."/>
        </authorList>
    </citation>
    <scope>NUCLEOTIDE SEQUENCE</scope>
    <source>
        <strain evidence="7">UMB7974B</strain>
    </source>
</reference>
<dbReference type="Gene3D" id="3.90.960.10">
    <property type="entry name" value="YbaK/aminoacyl-tRNA synthetase-associated domain"/>
    <property type="match status" value="1"/>
</dbReference>
<dbReference type="GO" id="GO:0016829">
    <property type="term" value="F:lyase activity"/>
    <property type="evidence" value="ECO:0007669"/>
    <property type="project" value="UniProtKB-KW"/>
</dbReference>
<dbReference type="NCBIfam" id="TIGR00011">
    <property type="entry name" value="YbaK_EbsC"/>
    <property type="match status" value="1"/>
</dbReference>
<gene>
    <name evidence="7" type="primary">ybaK</name>
    <name evidence="6" type="ORF">A6J88_09645</name>
    <name evidence="7" type="ORF">QP792_02495</name>
</gene>
<name>A0AAW6ZDP7_NEIMU</name>
<comment type="similarity">
    <text evidence="1 4">Belongs to the prolyl-tRNA editing family. YbaK/EbsC subfamily.</text>
</comment>
<dbReference type="GO" id="GO:0006412">
    <property type="term" value="P:translation"/>
    <property type="evidence" value="ECO:0007669"/>
    <property type="project" value="UniProtKB-KW"/>
</dbReference>
<evidence type="ECO:0000259" key="5">
    <source>
        <dbReference type="Pfam" id="PF04073"/>
    </source>
</evidence>
<dbReference type="EMBL" id="JASPBL010000008">
    <property type="protein sequence ID" value="MDK8361093.1"/>
    <property type="molecule type" value="Genomic_DNA"/>
</dbReference>